<evidence type="ECO:0000313" key="8">
    <source>
        <dbReference type="Proteomes" id="UP000297972"/>
    </source>
</evidence>
<evidence type="ECO:0000259" key="6">
    <source>
        <dbReference type="PROSITE" id="PS51764"/>
    </source>
</evidence>
<gene>
    <name evidence="7" type="ORF">E4L95_20885</name>
</gene>
<dbReference type="EMBL" id="SRPG01000367">
    <property type="protein sequence ID" value="TGN42959.1"/>
    <property type="molecule type" value="Genomic_DNA"/>
</dbReference>
<dbReference type="PANTHER" id="PTHR40079:SF4">
    <property type="entry name" value="GH26 DOMAIN-CONTAINING PROTEIN-RELATED"/>
    <property type="match status" value="1"/>
</dbReference>
<keyword evidence="5" id="KW-1133">Transmembrane helix</keyword>
<dbReference type="PROSITE" id="PS51764">
    <property type="entry name" value="GH26"/>
    <property type="match status" value="1"/>
</dbReference>
<dbReference type="InterPro" id="IPR022790">
    <property type="entry name" value="GH26_dom"/>
</dbReference>
<dbReference type="AlphaFoldDB" id="A0A4Z1C4G7"/>
<dbReference type="InterPro" id="IPR017853">
    <property type="entry name" value="GH"/>
</dbReference>
<feature type="active site" description="Nucleophile" evidence="4">
    <location>
        <position position="309"/>
    </location>
</feature>
<keyword evidence="5" id="KW-0472">Membrane</keyword>
<keyword evidence="5" id="KW-0812">Transmembrane</keyword>
<evidence type="ECO:0000313" key="7">
    <source>
        <dbReference type="EMBL" id="TGN42959.1"/>
    </source>
</evidence>
<sequence length="367" mass="41141">MIHLYYRPYYNISASFFFKNILCFLIARRTAIALVIIRNAAMVCQYKFTTRHAASLAGATWMFLWVIAAAPVAANTTSLRAAELRTAVGGGQPLLVVASGNDPANAAQFERWLERPVDGVQLHNGREDWADWTGSIGWLIDVWSDQTRPIFWSIQLLPKNGASLIKGAAGAYDSYYAEAGRLLSNSQPQGPIFVRIGWEFNGDWMPWAAAGQEKAYVSTYRNLVAQFRLHSNRFVFEWSPNVGDYGMDPGTAWPGDDVVDIVGIDFYYHPEWNSSDPQAAWDHMVTQPYGLAWHRDFAAARGKPRAFSEWGVALDTSGPYVSNAAAWFNQDDVVYQSYWNSDADFPGKLSDRRMPLAGAAYREMFGN</sequence>
<name>A0A4Z1C4G7_9RHOB</name>
<protein>
    <submittedName>
        <fullName evidence="7">Glycosidase</fullName>
    </submittedName>
</protein>
<dbReference type="InterPro" id="IPR000805">
    <property type="entry name" value="Glyco_hydro_26"/>
</dbReference>
<evidence type="ECO:0000256" key="5">
    <source>
        <dbReference type="SAM" id="Phobius"/>
    </source>
</evidence>
<dbReference type="Pfam" id="PF02156">
    <property type="entry name" value="Glyco_hydro_26"/>
    <property type="match status" value="1"/>
</dbReference>
<feature type="domain" description="GH26" evidence="6">
    <location>
        <begin position="67"/>
        <end position="367"/>
    </location>
</feature>
<keyword evidence="3 4" id="KW-0326">Glycosidase</keyword>
<organism evidence="7 8">
    <name type="scientific">Paracoccus liaowanqingii</name>
    <dbReference type="NCBI Taxonomy" id="2560053"/>
    <lineage>
        <taxon>Bacteria</taxon>
        <taxon>Pseudomonadati</taxon>
        <taxon>Pseudomonadota</taxon>
        <taxon>Alphaproteobacteria</taxon>
        <taxon>Rhodobacterales</taxon>
        <taxon>Paracoccaceae</taxon>
        <taxon>Paracoccus</taxon>
    </lineage>
</organism>
<keyword evidence="2 4" id="KW-0378">Hydrolase</keyword>
<comment type="similarity">
    <text evidence="1 4">Belongs to the glycosyl hydrolase 26 family.</text>
</comment>
<reference evidence="7 8" key="1">
    <citation type="submission" date="2019-03" db="EMBL/GenBank/DDBJ databases">
        <authorList>
            <person name="Li J."/>
        </authorList>
    </citation>
    <scope>NUCLEOTIDE SEQUENCE [LARGE SCALE GENOMIC DNA]</scope>
    <source>
        <strain evidence="7 8">3058</strain>
    </source>
</reference>
<feature type="transmembrane region" description="Helical" evidence="5">
    <location>
        <begin position="16"/>
        <end position="41"/>
    </location>
</feature>
<dbReference type="GO" id="GO:0006080">
    <property type="term" value="P:substituted mannan metabolic process"/>
    <property type="evidence" value="ECO:0007669"/>
    <property type="project" value="InterPro"/>
</dbReference>
<keyword evidence="8" id="KW-1185">Reference proteome</keyword>
<proteinExistence type="inferred from homology"/>
<dbReference type="GO" id="GO:0016985">
    <property type="term" value="F:mannan endo-1,4-beta-mannosidase activity"/>
    <property type="evidence" value="ECO:0007669"/>
    <property type="project" value="InterPro"/>
</dbReference>
<dbReference type="PANTHER" id="PTHR40079">
    <property type="entry name" value="MANNAN ENDO-1,4-BETA-MANNOSIDASE E-RELATED"/>
    <property type="match status" value="1"/>
</dbReference>
<accession>A0A4Z1C4G7</accession>
<dbReference type="OrthoDB" id="9816550at2"/>
<evidence type="ECO:0000256" key="4">
    <source>
        <dbReference type="PROSITE-ProRule" id="PRU01100"/>
    </source>
</evidence>
<evidence type="ECO:0000256" key="3">
    <source>
        <dbReference type="ARBA" id="ARBA00023295"/>
    </source>
</evidence>
<dbReference type="SUPFAM" id="SSF51445">
    <property type="entry name" value="(Trans)glycosidases"/>
    <property type="match status" value="1"/>
</dbReference>
<evidence type="ECO:0000256" key="2">
    <source>
        <dbReference type="ARBA" id="ARBA00022801"/>
    </source>
</evidence>
<dbReference type="Proteomes" id="UP000297972">
    <property type="component" value="Unassembled WGS sequence"/>
</dbReference>
<evidence type="ECO:0000256" key="1">
    <source>
        <dbReference type="ARBA" id="ARBA00007754"/>
    </source>
</evidence>
<dbReference type="Gene3D" id="3.20.20.80">
    <property type="entry name" value="Glycosidases"/>
    <property type="match status" value="1"/>
</dbReference>
<feature type="transmembrane region" description="Helical" evidence="5">
    <location>
        <begin position="53"/>
        <end position="74"/>
    </location>
</feature>
<comment type="caution">
    <text evidence="7">The sequence shown here is derived from an EMBL/GenBank/DDBJ whole genome shotgun (WGS) entry which is preliminary data.</text>
</comment>
<feature type="active site" description="Proton donor" evidence="4">
    <location>
        <position position="199"/>
    </location>
</feature>